<accession>A0A225UMG5</accession>
<sequence length="133" mass="15333">MTSEAEELMQLFAGSATESEDTLSAKTNKERFEEQGWDSLKSSPYYEILRRDELPDEIPAELPQDKGIQHEIDLVPGTKYCVTRQWPLPREQVKAIDDIFEIRRKAGQVRESKFPYGTPTFCVKKPQGGWRIV</sequence>
<feature type="non-terminal residue" evidence="2">
    <location>
        <position position="133"/>
    </location>
</feature>
<dbReference type="OrthoDB" id="106236at2759"/>
<proteinExistence type="predicted"/>
<comment type="caution">
    <text evidence="2">The sequence shown here is derived from an EMBL/GenBank/DDBJ whole genome shotgun (WGS) entry which is preliminary data.</text>
</comment>
<evidence type="ECO:0000256" key="1">
    <source>
        <dbReference type="SAM" id="MobiDB-lite"/>
    </source>
</evidence>
<organism evidence="2 3">
    <name type="scientific">Phytophthora megakarya</name>
    <dbReference type="NCBI Taxonomy" id="4795"/>
    <lineage>
        <taxon>Eukaryota</taxon>
        <taxon>Sar</taxon>
        <taxon>Stramenopiles</taxon>
        <taxon>Oomycota</taxon>
        <taxon>Peronosporomycetes</taxon>
        <taxon>Peronosporales</taxon>
        <taxon>Peronosporaceae</taxon>
        <taxon>Phytophthora</taxon>
    </lineage>
</organism>
<feature type="region of interest" description="Disordered" evidence="1">
    <location>
        <begin position="1"/>
        <end position="30"/>
    </location>
</feature>
<gene>
    <name evidence="2" type="ORF">PHMEG_00036236</name>
</gene>
<keyword evidence="2" id="KW-0548">Nucleotidyltransferase</keyword>
<name>A0A225UMG5_9STRA</name>
<dbReference type="Gene3D" id="3.10.10.10">
    <property type="entry name" value="HIV Type 1 Reverse Transcriptase, subunit A, domain 1"/>
    <property type="match status" value="1"/>
</dbReference>
<dbReference type="InterPro" id="IPR043502">
    <property type="entry name" value="DNA/RNA_pol_sf"/>
</dbReference>
<keyword evidence="3" id="KW-1185">Reference proteome</keyword>
<keyword evidence="2" id="KW-0808">Transferase</keyword>
<protein>
    <submittedName>
        <fullName evidence="2">Reverse transcriptase</fullName>
    </submittedName>
</protein>
<dbReference type="SUPFAM" id="SSF56672">
    <property type="entry name" value="DNA/RNA polymerases"/>
    <property type="match status" value="1"/>
</dbReference>
<reference evidence="3" key="1">
    <citation type="submission" date="2017-03" db="EMBL/GenBank/DDBJ databases">
        <title>Phytopthora megakarya and P. palmivora, two closely related causual agents of cacao black pod achieved similar genome size and gene model numbers by different mechanisms.</title>
        <authorList>
            <person name="Ali S."/>
            <person name="Shao J."/>
            <person name="Larry D.J."/>
            <person name="Kronmiller B."/>
            <person name="Shen D."/>
            <person name="Strem M.D."/>
            <person name="Melnick R.L."/>
            <person name="Guiltinan M.J."/>
            <person name="Tyler B.M."/>
            <person name="Meinhardt L.W."/>
            <person name="Bailey B.A."/>
        </authorList>
    </citation>
    <scope>NUCLEOTIDE SEQUENCE [LARGE SCALE GENOMIC DNA]</scope>
    <source>
        <strain evidence="3">zdho120</strain>
    </source>
</reference>
<dbReference type="AlphaFoldDB" id="A0A225UMG5"/>
<dbReference type="GO" id="GO:0003964">
    <property type="term" value="F:RNA-directed DNA polymerase activity"/>
    <property type="evidence" value="ECO:0007669"/>
    <property type="project" value="UniProtKB-KW"/>
</dbReference>
<dbReference type="Proteomes" id="UP000198211">
    <property type="component" value="Unassembled WGS sequence"/>
</dbReference>
<keyword evidence="2" id="KW-0695">RNA-directed DNA polymerase</keyword>
<evidence type="ECO:0000313" key="3">
    <source>
        <dbReference type="Proteomes" id="UP000198211"/>
    </source>
</evidence>
<evidence type="ECO:0000313" key="2">
    <source>
        <dbReference type="EMBL" id="OWY94121.1"/>
    </source>
</evidence>
<dbReference type="EMBL" id="NBNE01014870">
    <property type="protein sequence ID" value="OWY94121.1"/>
    <property type="molecule type" value="Genomic_DNA"/>
</dbReference>